<dbReference type="PANTHER" id="PTHR23501:SF187">
    <property type="entry name" value="MAJOR FACILITATOR SUPERFAMILY (MFS) PROFILE DOMAIN-CONTAINING PROTEIN"/>
    <property type="match status" value="1"/>
</dbReference>
<feature type="region of interest" description="Disordered" evidence="8">
    <location>
        <begin position="247"/>
        <end position="271"/>
    </location>
</feature>
<keyword evidence="7" id="KW-0325">Glycoprotein</keyword>
<evidence type="ECO:0000313" key="11">
    <source>
        <dbReference type="EMBL" id="KAJ9629253.1"/>
    </source>
</evidence>
<dbReference type="Proteomes" id="UP001172681">
    <property type="component" value="Unassembled WGS sequence"/>
</dbReference>
<evidence type="ECO:0000313" key="12">
    <source>
        <dbReference type="Proteomes" id="UP001172681"/>
    </source>
</evidence>
<organism evidence="11 12">
    <name type="scientific">Knufia peltigerae</name>
    <dbReference type="NCBI Taxonomy" id="1002370"/>
    <lineage>
        <taxon>Eukaryota</taxon>
        <taxon>Fungi</taxon>
        <taxon>Dikarya</taxon>
        <taxon>Ascomycota</taxon>
        <taxon>Pezizomycotina</taxon>
        <taxon>Eurotiomycetes</taxon>
        <taxon>Chaetothyriomycetidae</taxon>
        <taxon>Chaetothyriales</taxon>
        <taxon>Trichomeriaceae</taxon>
        <taxon>Knufia</taxon>
    </lineage>
</organism>
<evidence type="ECO:0000256" key="3">
    <source>
        <dbReference type="ARBA" id="ARBA00022448"/>
    </source>
</evidence>
<evidence type="ECO:0000256" key="4">
    <source>
        <dbReference type="ARBA" id="ARBA00022692"/>
    </source>
</evidence>
<feature type="transmembrane region" description="Helical" evidence="9">
    <location>
        <begin position="909"/>
        <end position="926"/>
    </location>
</feature>
<keyword evidence="5 9" id="KW-1133">Transmembrane helix</keyword>
<dbReference type="CDD" id="cd17502">
    <property type="entry name" value="MFS_Azr1_MDR_like"/>
    <property type="match status" value="1"/>
</dbReference>
<feature type="transmembrane region" description="Helical" evidence="9">
    <location>
        <begin position="637"/>
        <end position="655"/>
    </location>
</feature>
<keyword evidence="3" id="KW-0813">Transport</keyword>
<dbReference type="InterPro" id="IPR036259">
    <property type="entry name" value="MFS_trans_sf"/>
</dbReference>
<keyword evidence="12" id="KW-1185">Reference proteome</keyword>
<evidence type="ECO:0000256" key="5">
    <source>
        <dbReference type="ARBA" id="ARBA00022989"/>
    </source>
</evidence>
<feature type="transmembrane region" description="Helical" evidence="9">
    <location>
        <begin position="982"/>
        <end position="999"/>
    </location>
</feature>
<dbReference type="PANTHER" id="PTHR23501">
    <property type="entry name" value="MAJOR FACILITATOR SUPERFAMILY"/>
    <property type="match status" value="1"/>
</dbReference>
<feature type="transmembrane region" description="Helical" evidence="9">
    <location>
        <begin position="812"/>
        <end position="834"/>
    </location>
</feature>
<comment type="caution">
    <text evidence="11">The sequence shown here is derived from an EMBL/GenBank/DDBJ whole genome shotgun (WGS) entry which is preliminary data.</text>
</comment>
<evidence type="ECO:0000256" key="7">
    <source>
        <dbReference type="ARBA" id="ARBA00023180"/>
    </source>
</evidence>
<feature type="transmembrane region" description="Helical" evidence="9">
    <location>
        <begin position="775"/>
        <end position="800"/>
    </location>
</feature>
<name>A0AA39CWH0_9EURO</name>
<evidence type="ECO:0000256" key="9">
    <source>
        <dbReference type="SAM" id="Phobius"/>
    </source>
</evidence>
<dbReference type="Pfam" id="PF07690">
    <property type="entry name" value="MFS_1"/>
    <property type="match status" value="1"/>
</dbReference>
<dbReference type="Gene3D" id="1.20.1250.20">
    <property type="entry name" value="MFS general substrate transporter like domains"/>
    <property type="match status" value="1"/>
</dbReference>
<evidence type="ECO:0000256" key="6">
    <source>
        <dbReference type="ARBA" id="ARBA00023136"/>
    </source>
</evidence>
<dbReference type="GO" id="GO:0005886">
    <property type="term" value="C:plasma membrane"/>
    <property type="evidence" value="ECO:0007669"/>
    <property type="project" value="TreeGrafter"/>
</dbReference>
<reference evidence="11" key="1">
    <citation type="submission" date="2022-10" db="EMBL/GenBank/DDBJ databases">
        <title>Culturing micro-colonial fungi from biological soil crusts in the Mojave desert and describing Neophaeococcomyces mojavensis, and introducing the new genera and species Taxawa tesnikishii.</title>
        <authorList>
            <person name="Kurbessoian T."/>
            <person name="Stajich J.E."/>
        </authorList>
    </citation>
    <scope>NUCLEOTIDE SEQUENCE</scope>
    <source>
        <strain evidence="11">TK_35</strain>
    </source>
</reference>
<comment type="similarity">
    <text evidence="2">Belongs to the major facilitator superfamily.</text>
</comment>
<gene>
    <name evidence="11" type="ORF">H2204_008893</name>
</gene>
<dbReference type="Gene3D" id="1.20.1720.10">
    <property type="entry name" value="Multidrug resistance protein D"/>
    <property type="match status" value="1"/>
</dbReference>
<dbReference type="InterPro" id="IPR020846">
    <property type="entry name" value="MFS_dom"/>
</dbReference>
<feature type="region of interest" description="Disordered" evidence="8">
    <location>
        <begin position="451"/>
        <end position="477"/>
    </location>
</feature>
<keyword evidence="6 9" id="KW-0472">Membrane</keyword>
<proteinExistence type="inferred from homology"/>
<feature type="compositionally biased region" description="Basic residues" evidence="8">
    <location>
        <begin position="26"/>
        <end position="37"/>
    </location>
</feature>
<evidence type="ECO:0000256" key="2">
    <source>
        <dbReference type="ARBA" id="ARBA00008335"/>
    </source>
</evidence>
<feature type="transmembrane region" description="Helical" evidence="9">
    <location>
        <begin position="866"/>
        <end position="888"/>
    </location>
</feature>
<feature type="transmembrane region" description="Helical" evidence="9">
    <location>
        <begin position="667"/>
        <end position="689"/>
    </location>
</feature>
<dbReference type="InterPro" id="IPR011701">
    <property type="entry name" value="MFS"/>
</dbReference>
<feature type="transmembrane region" description="Helical" evidence="9">
    <location>
        <begin position="710"/>
        <end position="728"/>
    </location>
</feature>
<feature type="region of interest" description="Disordered" evidence="8">
    <location>
        <begin position="1"/>
        <end position="62"/>
    </location>
</feature>
<evidence type="ECO:0000259" key="10">
    <source>
        <dbReference type="PROSITE" id="PS50850"/>
    </source>
</evidence>
<feature type="transmembrane region" description="Helical" evidence="9">
    <location>
        <begin position="579"/>
        <end position="598"/>
    </location>
</feature>
<evidence type="ECO:0000256" key="8">
    <source>
        <dbReference type="SAM" id="MobiDB-lite"/>
    </source>
</evidence>
<feature type="compositionally biased region" description="Polar residues" evidence="8">
    <location>
        <begin position="38"/>
        <end position="53"/>
    </location>
</feature>
<dbReference type="PROSITE" id="PS50850">
    <property type="entry name" value="MFS"/>
    <property type="match status" value="1"/>
</dbReference>
<protein>
    <recommendedName>
        <fullName evidence="10">Major facilitator superfamily (MFS) profile domain-containing protein</fullName>
    </recommendedName>
</protein>
<dbReference type="SUPFAM" id="SSF103473">
    <property type="entry name" value="MFS general substrate transporter"/>
    <property type="match status" value="1"/>
</dbReference>
<dbReference type="GO" id="GO:0022857">
    <property type="term" value="F:transmembrane transporter activity"/>
    <property type="evidence" value="ECO:0007669"/>
    <property type="project" value="InterPro"/>
</dbReference>
<dbReference type="EMBL" id="JAPDRN010000067">
    <property type="protein sequence ID" value="KAJ9629253.1"/>
    <property type="molecule type" value="Genomic_DNA"/>
</dbReference>
<evidence type="ECO:0000256" key="1">
    <source>
        <dbReference type="ARBA" id="ARBA00004141"/>
    </source>
</evidence>
<dbReference type="PRINTS" id="PR01036">
    <property type="entry name" value="TCRTETB"/>
</dbReference>
<dbReference type="AlphaFoldDB" id="A0AA39CWH0"/>
<comment type="subcellular location">
    <subcellularLocation>
        <location evidence="1">Membrane</location>
        <topology evidence="1">Multi-pass membrane protein</topology>
    </subcellularLocation>
</comment>
<feature type="transmembrane region" description="Helical" evidence="9">
    <location>
        <begin position="734"/>
        <end position="754"/>
    </location>
</feature>
<accession>A0AA39CWH0</accession>
<feature type="transmembrane region" description="Helical" evidence="9">
    <location>
        <begin position="548"/>
        <end position="567"/>
    </location>
</feature>
<keyword evidence="4 9" id="KW-0812">Transmembrane</keyword>
<feature type="domain" description="Major facilitator superfamily (MFS) profile" evidence="10">
    <location>
        <begin position="514"/>
        <end position="1008"/>
    </location>
</feature>
<feature type="transmembrane region" description="Helical" evidence="9">
    <location>
        <begin position="511"/>
        <end position="536"/>
    </location>
</feature>
<sequence length="1025" mass="111511">MQPHCCQTFPSLPPGRPRLDTDHGRPSSRRSNQKRKATQQAYRTSHLGSQEGASSHPLPQVGAFNHATLPAESFTADKSMLQPSARSDVTGHATGNIQSTAASSYDTVDMHNDHDMAFDDFMTFPGLDGWSDLGQFTQLLGANLPMASQVDKGYHYLEKLTRLNAELLRYTANIDSTLPSSTQPSHQTATVGRMLSFVQSFLEVLKYYLMTIPIKSAPRFEKQSNADVDDDSEPEFGSGEEELRIRMDCDEPGGGNKSSTSQAVGSNEERPGLDYPTALALSTGYVSLVRLYRGWLQGMMGRLQDSAQRIREYAASRRSVATGDGRPEDPTANHIAYSQLFSDIPQVFPEVYLDGFDLGDYRSLQISVFMQVSMDLLWRAERGVAALVATDSTGSNASSGTLPVLQAMLLQEAITGRSTSAPLERDRRAMPEEIPKEIGLQSLKVIMRPNDIDPGTADDTPPSTTQVSETHMSSELSNKEEAMAATGEGVGVASGQDPEKPNASFQPTARFWAIMATLCVVGLLAAFENTVVAIALPVISEDLGLGENYVWVTNVFFLTSAAVQPLFGQLANIFGRRWLTMAIVAFFVLGSGLCGGATNGATLIAGRAVQGVGSGGVSMIIDVIVSDLVPLRERGNYIAIVLSVYFVGMCIGPLVGGVIVDHTTWRWVFYLNLPVGGVAMVMIFVFLQVKYDKEMSFFQKMKRIDYGGNLLLIGSTVSVLYALTYGGAKYGWSHSSIVLTLVLGLLGLVLFMAYETTSWATEPVVPPRLFATRTSAVVFAVTFLNSANLYWVLFFLPVYFQAVLLASPTRSGVYLIPIIVIAVPTAIVAVLLLTKFGRYKPLHLFGFAVSTLGLGLMTLIDEHTSTAEWVVISMVAGGGGGFVLNTLLPAAQAGLPESDQAATTAAWSFTRSFGSIWGVAIPAVIFNNRFSDLAWRLPDATLRDQLGHGRAYQYASSHFVKSFTTPVAEALITTYSLALKRVWEISIVISGVAFLLTLFEKEIKLRTELETDYGMEERKKQESQA</sequence>
<feature type="compositionally biased region" description="Polar residues" evidence="8">
    <location>
        <begin position="461"/>
        <end position="476"/>
    </location>
</feature>
<feature type="transmembrane region" description="Helical" evidence="9">
    <location>
        <begin position="841"/>
        <end position="860"/>
    </location>
</feature>